<evidence type="ECO:0000313" key="1">
    <source>
        <dbReference type="EMBL" id="BBI31431.1"/>
    </source>
</evidence>
<accession>A0A3T1D045</accession>
<dbReference type="OrthoDB" id="2085824at2"/>
<dbReference type="EMBL" id="AP019400">
    <property type="protein sequence ID" value="BBI31431.1"/>
    <property type="molecule type" value="Genomic_DNA"/>
</dbReference>
<dbReference type="KEGG" id="cohn:KCTCHS21_08300"/>
<sequence>MAITYTREYDHILDDLSRALSTVPQFYDAFEMESDDWESLDEEERKICLRTLADDLFYVLATETTAEVGLGKAEYDSAHAVIKVTASTQLVHVVSLRE</sequence>
<reference evidence="1 2" key="1">
    <citation type="submission" date="2019-01" db="EMBL/GenBank/DDBJ databases">
        <title>Complete genome sequence of Cohnella hallensis HS21 isolated from Korean fir (Abies koreana) rhizospheric soil.</title>
        <authorList>
            <person name="Jiang L."/>
            <person name="Kang S.W."/>
            <person name="Kim S."/>
            <person name="Jung J."/>
            <person name="Kim C.Y."/>
            <person name="Kim D.H."/>
            <person name="Kim S.W."/>
            <person name="Lee J."/>
        </authorList>
    </citation>
    <scope>NUCLEOTIDE SEQUENCE [LARGE SCALE GENOMIC DNA]</scope>
    <source>
        <strain evidence="1 2">HS21</strain>
    </source>
</reference>
<dbReference type="AlphaFoldDB" id="A0A3T1D045"/>
<name>A0A3T1D045_9BACL</name>
<dbReference type="RefSeq" id="WP_130605262.1">
    <property type="nucleotide sequence ID" value="NZ_AP019400.1"/>
</dbReference>
<keyword evidence="2" id="KW-1185">Reference proteome</keyword>
<gene>
    <name evidence="1" type="ORF">KCTCHS21_08300</name>
</gene>
<proteinExistence type="predicted"/>
<protein>
    <submittedName>
        <fullName evidence="1">Uncharacterized protein</fullName>
    </submittedName>
</protein>
<dbReference type="Proteomes" id="UP000289856">
    <property type="component" value="Chromosome"/>
</dbReference>
<organism evidence="1 2">
    <name type="scientific">Cohnella abietis</name>
    <dbReference type="NCBI Taxonomy" id="2507935"/>
    <lineage>
        <taxon>Bacteria</taxon>
        <taxon>Bacillati</taxon>
        <taxon>Bacillota</taxon>
        <taxon>Bacilli</taxon>
        <taxon>Bacillales</taxon>
        <taxon>Paenibacillaceae</taxon>
        <taxon>Cohnella</taxon>
    </lineage>
</organism>
<evidence type="ECO:0000313" key="2">
    <source>
        <dbReference type="Proteomes" id="UP000289856"/>
    </source>
</evidence>